<protein>
    <submittedName>
        <fullName evidence="6">Phage holin family protein</fullName>
    </submittedName>
</protein>
<dbReference type="Pfam" id="PF08230">
    <property type="entry name" value="CW_7"/>
    <property type="match status" value="1"/>
</dbReference>
<evidence type="ECO:0000256" key="4">
    <source>
        <dbReference type="ARBA" id="ARBA00023136"/>
    </source>
</evidence>
<dbReference type="InterPro" id="IPR006480">
    <property type="entry name" value="Phage_holin_4_1"/>
</dbReference>
<dbReference type="InterPro" id="IPR036505">
    <property type="entry name" value="Amidase/PGRP_sf"/>
</dbReference>
<dbReference type="CDD" id="cd06583">
    <property type="entry name" value="PGRP"/>
    <property type="match status" value="1"/>
</dbReference>
<keyword evidence="3" id="KW-1133">Transmembrane helix</keyword>
<dbReference type="EMBL" id="JBBNPS010000024">
    <property type="protein sequence ID" value="MEQ3354124.1"/>
    <property type="molecule type" value="Genomic_DNA"/>
</dbReference>
<sequence>MYTLLAFVIADYITGVLRAGVERKLSSAIGFKGIAKKIMIFIVVRIANLCDVNLIKGDGTMIRTAIIFFYIANEGLSIVQARILSPNHSGRRNQKITKIAIHHATGVINGRNIAGVFVPRSRRASAYYNLGSDGVIVLGVDESNRAWTTSSSWCDNRAVTIEVGNSTRGPQWLVSDYILNRLIDLVTDICRRNGIHPCTYTGGKDGVLQKHEWYKNTNCPGPYLGSKFPYIASEVNKRLRGDKIVSNPTSGLYRVRKSWSDVKSQKGAFKNLENAKRCANRFGLKVFDSNGKIVHPVGKIIEELAREVISGKWGNGEERKRRLTNAGYEYKEVQRRVNQLL</sequence>
<keyword evidence="4" id="KW-0472">Membrane</keyword>
<feature type="domain" description="Cpl-7 lysozyme C-terminal" evidence="5">
    <location>
        <begin position="301"/>
        <end position="341"/>
    </location>
</feature>
<evidence type="ECO:0000256" key="2">
    <source>
        <dbReference type="ARBA" id="ARBA00022692"/>
    </source>
</evidence>
<proteinExistence type="predicted"/>
<reference evidence="6 7" key="1">
    <citation type="submission" date="2024-04" db="EMBL/GenBank/DDBJ databases">
        <title>Human intestinal bacterial collection.</title>
        <authorList>
            <person name="Pauvert C."/>
            <person name="Hitch T.C.A."/>
            <person name="Clavel T."/>
        </authorList>
    </citation>
    <scope>NUCLEOTIDE SEQUENCE [LARGE SCALE GENOMIC DNA]</scope>
    <source>
        <strain evidence="6 7">CLA-SR-H026</strain>
    </source>
</reference>
<dbReference type="SMART" id="SM01095">
    <property type="entry name" value="Cpl-7"/>
    <property type="match status" value="1"/>
</dbReference>
<evidence type="ECO:0000259" key="5">
    <source>
        <dbReference type="SMART" id="SM01095"/>
    </source>
</evidence>
<organism evidence="6 7">
    <name type="scientific">Aedoeadaptatus acetigenes</name>
    <dbReference type="NCBI Taxonomy" id="2981723"/>
    <lineage>
        <taxon>Bacteria</taxon>
        <taxon>Bacillati</taxon>
        <taxon>Bacillota</taxon>
        <taxon>Tissierellia</taxon>
        <taxon>Tissierellales</taxon>
        <taxon>Peptoniphilaceae</taxon>
        <taxon>Aedoeadaptatus</taxon>
    </lineage>
</organism>
<keyword evidence="2" id="KW-0812">Transmembrane</keyword>
<evidence type="ECO:0000256" key="1">
    <source>
        <dbReference type="ARBA" id="ARBA00004141"/>
    </source>
</evidence>
<keyword evidence="7" id="KW-1185">Reference proteome</keyword>
<name>A0ABV1J7E8_9FIRM</name>
<comment type="caution">
    <text evidence="6">The sequence shown here is derived from an EMBL/GenBank/DDBJ whole genome shotgun (WGS) entry which is preliminary data.</text>
</comment>
<dbReference type="Pfam" id="PF05105">
    <property type="entry name" value="Phage_holin_4_1"/>
    <property type="match status" value="1"/>
</dbReference>
<dbReference type="NCBIfam" id="TIGR01593">
    <property type="entry name" value="holin_tox_secr"/>
    <property type="match status" value="1"/>
</dbReference>
<dbReference type="SUPFAM" id="SSF55846">
    <property type="entry name" value="N-acetylmuramoyl-L-alanine amidase-like"/>
    <property type="match status" value="1"/>
</dbReference>
<evidence type="ECO:0000313" key="6">
    <source>
        <dbReference type="EMBL" id="MEQ3354124.1"/>
    </source>
</evidence>
<comment type="subcellular location">
    <subcellularLocation>
        <location evidence="1">Membrane</location>
        <topology evidence="1">Multi-pass membrane protein</topology>
    </subcellularLocation>
</comment>
<dbReference type="Gene3D" id="3.40.80.10">
    <property type="entry name" value="Peptidoglycan recognition protein-like"/>
    <property type="match status" value="1"/>
</dbReference>
<dbReference type="InterPro" id="IPR013168">
    <property type="entry name" value="Cpl_7_lyso_C"/>
</dbReference>
<accession>A0ABV1J7E8</accession>
<evidence type="ECO:0000313" key="7">
    <source>
        <dbReference type="Proteomes" id="UP001481872"/>
    </source>
</evidence>
<dbReference type="InterPro" id="IPR002502">
    <property type="entry name" value="Amidase_domain"/>
</dbReference>
<dbReference type="Proteomes" id="UP001481872">
    <property type="component" value="Unassembled WGS sequence"/>
</dbReference>
<evidence type="ECO:0000256" key="3">
    <source>
        <dbReference type="ARBA" id="ARBA00022989"/>
    </source>
</evidence>
<dbReference type="Pfam" id="PF01510">
    <property type="entry name" value="Amidase_2"/>
    <property type="match status" value="1"/>
</dbReference>
<gene>
    <name evidence="6" type="ORF">AAA081_07460</name>
</gene>